<dbReference type="EMBL" id="JAUZMZ010000028">
    <property type="protein sequence ID" value="MEE2031909.1"/>
    <property type="molecule type" value="Genomic_DNA"/>
</dbReference>
<dbReference type="Proteomes" id="UP001331936">
    <property type="component" value="Unassembled WGS sequence"/>
</dbReference>
<comment type="caution">
    <text evidence="1">The sequence shown here is derived from an EMBL/GenBank/DDBJ whole genome shotgun (WGS) entry which is preliminary data.</text>
</comment>
<evidence type="ECO:0000313" key="2">
    <source>
        <dbReference type="Proteomes" id="UP001331936"/>
    </source>
</evidence>
<organism evidence="1 2">
    <name type="scientific">Rhodococcus chondri</name>
    <dbReference type="NCBI Taxonomy" id="3065941"/>
    <lineage>
        <taxon>Bacteria</taxon>
        <taxon>Bacillati</taxon>
        <taxon>Actinomycetota</taxon>
        <taxon>Actinomycetes</taxon>
        <taxon>Mycobacteriales</taxon>
        <taxon>Nocardiaceae</taxon>
        <taxon>Rhodococcus</taxon>
    </lineage>
</organism>
<accession>A0ABU7JPF4</accession>
<proteinExistence type="predicted"/>
<reference evidence="1 2" key="1">
    <citation type="submission" date="2023-08" db="EMBL/GenBank/DDBJ databases">
        <authorList>
            <person name="Girao M."/>
            <person name="Carvalho M.F."/>
        </authorList>
    </citation>
    <scope>NUCLEOTIDE SEQUENCE [LARGE SCALE GENOMIC DNA]</scope>
    <source>
        <strain evidence="1 2">CC-R104</strain>
    </source>
</reference>
<name>A0ABU7JPF4_9NOCA</name>
<dbReference type="RefSeq" id="WP_330151344.1">
    <property type="nucleotide sequence ID" value="NZ_JAUZMZ010000028.1"/>
</dbReference>
<feature type="non-terminal residue" evidence="1">
    <location>
        <position position="74"/>
    </location>
</feature>
<gene>
    <name evidence="1" type="ORF">Q8814_07255</name>
</gene>
<sequence length="74" mass="7725">MERKSDVLAVHQDIDQGMEGSQSRIVAAGTDQVKSLDVVYGPLRDSSSVSQAVKAGATSSVSLLAALAHLSVRE</sequence>
<protein>
    <submittedName>
        <fullName evidence="1">Uncharacterized protein</fullName>
    </submittedName>
</protein>
<keyword evidence="2" id="KW-1185">Reference proteome</keyword>
<evidence type="ECO:0000313" key="1">
    <source>
        <dbReference type="EMBL" id="MEE2031909.1"/>
    </source>
</evidence>